<evidence type="ECO:0000313" key="2">
    <source>
        <dbReference type="EMBL" id="MBC6994439.1"/>
    </source>
</evidence>
<dbReference type="RefSeq" id="WP_187466513.1">
    <property type="nucleotide sequence ID" value="NZ_JACSIT010000098.1"/>
</dbReference>
<comment type="caution">
    <text evidence="2">The sequence shown here is derived from an EMBL/GenBank/DDBJ whole genome shotgun (WGS) entry which is preliminary data.</text>
</comment>
<dbReference type="Pfam" id="PF11899">
    <property type="entry name" value="DUF3419"/>
    <property type="match status" value="1"/>
</dbReference>
<dbReference type="PANTHER" id="PTHR47473:SF1">
    <property type="entry name" value="METHYLTRANSFERASE DOMAIN-CONTAINING PROTEIN"/>
    <property type="match status" value="1"/>
</dbReference>
<dbReference type="PANTHER" id="PTHR47473">
    <property type="entry name" value="BTA1P"/>
    <property type="match status" value="1"/>
</dbReference>
<name>A0A923PJF8_9BACT</name>
<reference evidence="2" key="1">
    <citation type="submission" date="2020-08" db="EMBL/GenBank/DDBJ databases">
        <title>Lewinella bacteria from marine environments.</title>
        <authorList>
            <person name="Zhong Y."/>
        </authorList>
    </citation>
    <scope>NUCLEOTIDE SEQUENCE</scope>
    <source>
        <strain evidence="2">KCTC 42187</strain>
    </source>
</reference>
<accession>A0A923PJF8</accession>
<dbReference type="EMBL" id="JACSIT010000098">
    <property type="protein sequence ID" value="MBC6994439.1"/>
    <property type="molecule type" value="Genomic_DNA"/>
</dbReference>
<evidence type="ECO:0000313" key="3">
    <source>
        <dbReference type="Proteomes" id="UP000650081"/>
    </source>
</evidence>
<feature type="region of interest" description="Disordered" evidence="1">
    <location>
        <begin position="1"/>
        <end position="21"/>
    </location>
</feature>
<keyword evidence="3" id="KW-1185">Reference proteome</keyword>
<organism evidence="2 3">
    <name type="scientific">Neolewinella lacunae</name>
    <dbReference type="NCBI Taxonomy" id="1517758"/>
    <lineage>
        <taxon>Bacteria</taxon>
        <taxon>Pseudomonadati</taxon>
        <taxon>Bacteroidota</taxon>
        <taxon>Saprospiria</taxon>
        <taxon>Saprospirales</taxon>
        <taxon>Lewinellaceae</taxon>
        <taxon>Neolewinella</taxon>
    </lineage>
</organism>
<dbReference type="Proteomes" id="UP000650081">
    <property type="component" value="Unassembled WGS sequence"/>
</dbReference>
<protein>
    <submittedName>
        <fullName evidence="2">BtaA family protein</fullName>
    </submittedName>
</protein>
<dbReference type="AlphaFoldDB" id="A0A923PJF8"/>
<gene>
    <name evidence="2" type="ORF">H9S92_09705</name>
</gene>
<evidence type="ECO:0000256" key="1">
    <source>
        <dbReference type="SAM" id="MobiDB-lite"/>
    </source>
</evidence>
<dbReference type="InterPro" id="IPR021829">
    <property type="entry name" value="DUF3419"/>
</dbReference>
<proteinExistence type="predicted"/>
<sequence>MTIATHAKVSDQTFPPTAYPPRGRTEVLKDWLFERIHGNKLVYNTCWEDPRCDRAMLDINAESEVVMITSAGDNALDYLLDGPRAIHCVDVNPRQNALLELKLAGLESLEHEDFFGLFGRGCHPQFSSIYTQHLRPRLSENSREYWDGQARYFKPSGVRQGLYFHGSSGLFAWCASRLLALDGTLRRGLDDLLQAPDLETQRNKYYALEDKLLDRLVGGPWRQKISLSLVGVPASQRYFIEQEAGGLRHYVKNAFRHIFTELPIHENYFYHLYLKGQYSARCHPAYLAEKHFAVLAERCRDIHPHTTTVAEFLVRNPAKYSQFVLLDHQDWLAANAPAALAQEWQLILTNSRPGTRILLRSAASRPETVPDFVRQRVRFRHDLSAPQARLDRVGTYAGTFLLEVVE</sequence>